<keyword evidence="4 7" id="KW-0238">DNA-binding</keyword>
<feature type="domain" description="OmpR/PhoB-type" evidence="9">
    <location>
        <begin position="124"/>
        <end position="224"/>
    </location>
</feature>
<evidence type="ECO:0000313" key="10">
    <source>
        <dbReference type="EMBL" id="CAG5082872.1"/>
    </source>
</evidence>
<dbReference type="EMBL" id="OU015584">
    <property type="protein sequence ID" value="CAG5082872.1"/>
    <property type="molecule type" value="Genomic_DNA"/>
</dbReference>
<reference evidence="10" key="1">
    <citation type="submission" date="2021-04" db="EMBL/GenBank/DDBJ databases">
        <authorList>
            <person name="Rodrigo-Torres L."/>
            <person name="Arahal R. D."/>
            <person name="Lucena T."/>
        </authorList>
    </citation>
    <scope>NUCLEOTIDE SEQUENCE</scope>
    <source>
        <strain evidence="10">AS29M-1</strain>
    </source>
</reference>
<keyword evidence="2" id="KW-0902">Two-component regulatory system</keyword>
<dbReference type="KEGG" id="ptan:CRYO30217_02031"/>
<gene>
    <name evidence="10" type="primary">mprA_2</name>
    <name evidence="10" type="ORF">CRYO30217_02031</name>
</gene>
<evidence type="ECO:0000256" key="3">
    <source>
        <dbReference type="ARBA" id="ARBA00023015"/>
    </source>
</evidence>
<dbReference type="PROSITE" id="PS51755">
    <property type="entry name" value="OMPR_PHOB"/>
    <property type="match status" value="1"/>
</dbReference>
<evidence type="ECO:0000256" key="6">
    <source>
        <dbReference type="PROSITE-ProRule" id="PRU00169"/>
    </source>
</evidence>
<evidence type="ECO:0000259" key="9">
    <source>
        <dbReference type="PROSITE" id="PS51755"/>
    </source>
</evidence>
<feature type="modified residue" description="4-aspartylphosphate" evidence="6">
    <location>
        <position position="51"/>
    </location>
</feature>
<dbReference type="Gene3D" id="1.10.10.10">
    <property type="entry name" value="Winged helix-like DNA-binding domain superfamily/Winged helix DNA-binding domain"/>
    <property type="match status" value="1"/>
</dbReference>
<dbReference type="GO" id="GO:0006355">
    <property type="term" value="P:regulation of DNA-templated transcription"/>
    <property type="evidence" value="ECO:0007669"/>
    <property type="project" value="InterPro"/>
</dbReference>
<dbReference type="InterPro" id="IPR036388">
    <property type="entry name" value="WH-like_DNA-bd_sf"/>
</dbReference>
<dbReference type="PANTHER" id="PTHR48111">
    <property type="entry name" value="REGULATOR OF RPOS"/>
    <property type="match status" value="1"/>
</dbReference>
<dbReference type="InterPro" id="IPR011006">
    <property type="entry name" value="CheY-like_superfamily"/>
</dbReference>
<dbReference type="GO" id="GO:0000976">
    <property type="term" value="F:transcription cis-regulatory region binding"/>
    <property type="evidence" value="ECO:0007669"/>
    <property type="project" value="TreeGrafter"/>
</dbReference>
<sequence>MKLLIVEDEKDLRETVAEFFRKMGELVITAEDKIEAEDKLISHQFDVVILDITLPDGSGMGILPMISKTQESSGVLILSAKDSLDDKINGLDRGADDYLTKPFHLGELNSRVKALVRRKVYKGDTYIQFNEIKVNISENQAYVNGELLPLTKKELTLLLYLINNKNRVLTKESIAEHLWGDNLDYIENYDFIYTHIKNLRKKIERAGGEDYLNTVHGIGYKYGNS</sequence>
<dbReference type="PANTHER" id="PTHR48111:SF22">
    <property type="entry name" value="REGULATOR OF RPOS"/>
    <property type="match status" value="1"/>
</dbReference>
<dbReference type="GO" id="GO:0000156">
    <property type="term" value="F:phosphorelay response regulator activity"/>
    <property type="evidence" value="ECO:0007669"/>
    <property type="project" value="TreeGrafter"/>
</dbReference>
<evidence type="ECO:0000313" key="11">
    <source>
        <dbReference type="Proteomes" id="UP000683507"/>
    </source>
</evidence>
<dbReference type="GO" id="GO:0005829">
    <property type="term" value="C:cytosol"/>
    <property type="evidence" value="ECO:0007669"/>
    <property type="project" value="TreeGrafter"/>
</dbReference>
<keyword evidence="5" id="KW-0804">Transcription</keyword>
<keyword evidence="3" id="KW-0805">Transcription regulation</keyword>
<proteinExistence type="predicted"/>
<dbReference type="PROSITE" id="PS50110">
    <property type="entry name" value="RESPONSE_REGULATORY"/>
    <property type="match status" value="1"/>
</dbReference>
<dbReference type="InterPro" id="IPR001789">
    <property type="entry name" value="Sig_transdc_resp-reg_receiver"/>
</dbReference>
<dbReference type="SUPFAM" id="SSF52172">
    <property type="entry name" value="CheY-like"/>
    <property type="match status" value="1"/>
</dbReference>
<evidence type="ECO:0000256" key="5">
    <source>
        <dbReference type="ARBA" id="ARBA00023163"/>
    </source>
</evidence>
<protein>
    <submittedName>
        <fullName evidence="10">Response regulator MprA</fullName>
    </submittedName>
</protein>
<dbReference type="InterPro" id="IPR001867">
    <property type="entry name" value="OmpR/PhoB-type_DNA-bd"/>
</dbReference>
<dbReference type="GO" id="GO:0032993">
    <property type="term" value="C:protein-DNA complex"/>
    <property type="evidence" value="ECO:0007669"/>
    <property type="project" value="TreeGrafter"/>
</dbReference>
<dbReference type="Pfam" id="PF00072">
    <property type="entry name" value="Response_reg"/>
    <property type="match status" value="1"/>
</dbReference>
<name>A0A916JMX1_9FLAO</name>
<feature type="domain" description="Response regulatory" evidence="8">
    <location>
        <begin position="2"/>
        <end position="116"/>
    </location>
</feature>
<evidence type="ECO:0000256" key="1">
    <source>
        <dbReference type="ARBA" id="ARBA00022553"/>
    </source>
</evidence>
<keyword evidence="1 6" id="KW-0597">Phosphoprotein</keyword>
<organism evidence="10 11">
    <name type="scientific">Parvicella tangerina</name>
    <dbReference type="NCBI Taxonomy" id="2829795"/>
    <lineage>
        <taxon>Bacteria</taxon>
        <taxon>Pseudomonadati</taxon>
        <taxon>Bacteroidota</taxon>
        <taxon>Flavobacteriia</taxon>
        <taxon>Flavobacteriales</taxon>
        <taxon>Parvicellaceae</taxon>
        <taxon>Parvicella</taxon>
    </lineage>
</organism>
<dbReference type="Gene3D" id="3.40.50.2300">
    <property type="match status" value="1"/>
</dbReference>
<dbReference type="InterPro" id="IPR039420">
    <property type="entry name" value="WalR-like"/>
</dbReference>
<dbReference type="SMART" id="SM00448">
    <property type="entry name" value="REC"/>
    <property type="match status" value="1"/>
</dbReference>
<dbReference type="Pfam" id="PF00486">
    <property type="entry name" value="Trans_reg_C"/>
    <property type="match status" value="1"/>
</dbReference>
<dbReference type="AlphaFoldDB" id="A0A916JMX1"/>
<accession>A0A916JMX1</accession>
<dbReference type="SMART" id="SM00862">
    <property type="entry name" value="Trans_reg_C"/>
    <property type="match status" value="1"/>
</dbReference>
<dbReference type="Proteomes" id="UP000683507">
    <property type="component" value="Chromosome"/>
</dbReference>
<dbReference type="RefSeq" id="WP_258542234.1">
    <property type="nucleotide sequence ID" value="NZ_OU015584.1"/>
</dbReference>
<evidence type="ECO:0000259" key="8">
    <source>
        <dbReference type="PROSITE" id="PS50110"/>
    </source>
</evidence>
<evidence type="ECO:0000256" key="4">
    <source>
        <dbReference type="ARBA" id="ARBA00023125"/>
    </source>
</evidence>
<dbReference type="CDD" id="cd00383">
    <property type="entry name" value="trans_reg_C"/>
    <property type="match status" value="1"/>
</dbReference>
<dbReference type="Gene3D" id="6.10.250.690">
    <property type="match status" value="1"/>
</dbReference>
<feature type="DNA-binding region" description="OmpR/PhoB-type" evidence="7">
    <location>
        <begin position="124"/>
        <end position="224"/>
    </location>
</feature>
<evidence type="ECO:0000256" key="2">
    <source>
        <dbReference type="ARBA" id="ARBA00023012"/>
    </source>
</evidence>
<evidence type="ECO:0000256" key="7">
    <source>
        <dbReference type="PROSITE-ProRule" id="PRU01091"/>
    </source>
</evidence>
<keyword evidence="11" id="KW-1185">Reference proteome</keyword>